<evidence type="ECO:0000313" key="5">
    <source>
        <dbReference type="Proteomes" id="UP000321154"/>
    </source>
</evidence>
<reference evidence="3 5" key="1">
    <citation type="submission" date="2019-07" db="EMBL/GenBank/DDBJ databases">
        <title>Whole genome shotgun sequence of Frigoribacterium faeni NBRC 103066.</title>
        <authorList>
            <person name="Hosoyama A."/>
            <person name="Uohara A."/>
            <person name="Ohji S."/>
            <person name="Ichikawa N."/>
        </authorList>
    </citation>
    <scope>NUCLEOTIDE SEQUENCE [LARGE SCALE GENOMIC DNA]</scope>
    <source>
        <strain evidence="3 5">NBRC 103066</strain>
    </source>
</reference>
<comment type="caution">
    <text evidence="4">The sequence shown here is derived from an EMBL/GenBank/DDBJ whole genome shotgun (WGS) entry which is preliminary data.</text>
</comment>
<evidence type="ECO:0000313" key="3">
    <source>
        <dbReference type="EMBL" id="GEK83580.1"/>
    </source>
</evidence>
<name>A0A7W3JLA7_9MICO</name>
<dbReference type="Proteomes" id="UP000522688">
    <property type="component" value="Unassembled WGS sequence"/>
</dbReference>
<feature type="signal peptide" evidence="2">
    <location>
        <begin position="1"/>
        <end position="21"/>
    </location>
</feature>
<keyword evidence="2" id="KW-0732">Signal</keyword>
<dbReference type="RefSeq" id="WP_146855448.1">
    <property type="nucleotide sequence ID" value="NZ_BAAAHR010000003.1"/>
</dbReference>
<dbReference type="OrthoDB" id="4978239at2"/>
<feature type="chain" id="PRO_5038841037" description="Lipoprotein" evidence="2">
    <location>
        <begin position="22"/>
        <end position="228"/>
    </location>
</feature>
<dbReference type="Proteomes" id="UP000321154">
    <property type="component" value="Unassembled WGS sequence"/>
</dbReference>
<sequence length="228" mass="22175">MNTSRLIVALTALAVGSLALTGCTSSSDTDASAPSPTTSSVAASPSTSPAPSATPETGTPTPTIDLADPASWVVSATGIGPITLGGSAAAAAESMTAFTTTSNDGAPECPVTVYDSDAVPSIYIGTENVDSDVITSIRLGVGLVPDGATSPTTAEGIGIGSTVDELTAAYPSIAVTGEYNGTEYRGVQGDAGDWLVFSSGPSSDGAAASPVNTIALGVGPVPPTEFCG</sequence>
<evidence type="ECO:0000256" key="1">
    <source>
        <dbReference type="SAM" id="MobiDB-lite"/>
    </source>
</evidence>
<evidence type="ECO:0008006" key="7">
    <source>
        <dbReference type="Google" id="ProtNLM"/>
    </source>
</evidence>
<dbReference type="EMBL" id="BJUV01000017">
    <property type="protein sequence ID" value="GEK83580.1"/>
    <property type="molecule type" value="Genomic_DNA"/>
</dbReference>
<dbReference type="AlphaFoldDB" id="A0A7W3JLA7"/>
<reference evidence="4 6" key="2">
    <citation type="submission" date="2020-07" db="EMBL/GenBank/DDBJ databases">
        <title>Sequencing the genomes of 1000 actinobacteria strains.</title>
        <authorList>
            <person name="Klenk H.-P."/>
        </authorList>
    </citation>
    <scope>NUCLEOTIDE SEQUENCE [LARGE SCALE GENOMIC DNA]</scope>
    <source>
        <strain evidence="4 6">DSM 10309</strain>
    </source>
</reference>
<evidence type="ECO:0000313" key="4">
    <source>
        <dbReference type="EMBL" id="MBA8814789.1"/>
    </source>
</evidence>
<gene>
    <name evidence="4" type="ORF">FB463_003064</name>
    <name evidence="3" type="ORF">FFA01_18890</name>
</gene>
<feature type="compositionally biased region" description="Low complexity" evidence="1">
    <location>
        <begin position="24"/>
        <end position="63"/>
    </location>
</feature>
<dbReference type="PROSITE" id="PS51257">
    <property type="entry name" value="PROKAR_LIPOPROTEIN"/>
    <property type="match status" value="1"/>
</dbReference>
<accession>A0A7W3JLA7</accession>
<feature type="region of interest" description="Disordered" evidence="1">
    <location>
        <begin position="24"/>
        <end position="66"/>
    </location>
</feature>
<keyword evidence="5" id="KW-1185">Reference proteome</keyword>
<proteinExistence type="predicted"/>
<dbReference type="EMBL" id="JACGWW010000008">
    <property type="protein sequence ID" value="MBA8814789.1"/>
    <property type="molecule type" value="Genomic_DNA"/>
</dbReference>
<evidence type="ECO:0000313" key="6">
    <source>
        <dbReference type="Proteomes" id="UP000522688"/>
    </source>
</evidence>
<organism evidence="4 6">
    <name type="scientific">Frigoribacterium faeni</name>
    <dbReference type="NCBI Taxonomy" id="145483"/>
    <lineage>
        <taxon>Bacteria</taxon>
        <taxon>Bacillati</taxon>
        <taxon>Actinomycetota</taxon>
        <taxon>Actinomycetes</taxon>
        <taxon>Micrococcales</taxon>
        <taxon>Microbacteriaceae</taxon>
        <taxon>Frigoribacterium</taxon>
    </lineage>
</organism>
<evidence type="ECO:0000256" key="2">
    <source>
        <dbReference type="SAM" id="SignalP"/>
    </source>
</evidence>
<protein>
    <recommendedName>
        <fullName evidence="7">Lipoprotein</fullName>
    </recommendedName>
</protein>